<dbReference type="Proteomes" id="UP000245412">
    <property type="component" value="Unassembled WGS sequence"/>
</dbReference>
<dbReference type="EMBL" id="QGGY01000020">
    <property type="protein sequence ID" value="PWJ72247.1"/>
    <property type="molecule type" value="Genomic_DNA"/>
</dbReference>
<evidence type="ECO:0000313" key="2">
    <source>
        <dbReference type="EMBL" id="PWJ72247.1"/>
    </source>
</evidence>
<dbReference type="AlphaFoldDB" id="A0AB73SY39"/>
<keyword evidence="3" id="KW-1185">Reference proteome</keyword>
<dbReference type="PROSITE" id="PS51186">
    <property type="entry name" value="GNAT"/>
    <property type="match status" value="1"/>
</dbReference>
<dbReference type="InterPro" id="IPR051531">
    <property type="entry name" value="N-acetyltransferase"/>
</dbReference>
<dbReference type="PANTHER" id="PTHR43792:SF1">
    <property type="entry name" value="N-ACETYLTRANSFERASE DOMAIN-CONTAINING PROTEIN"/>
    <property type="match status" value="1"/>
</dbReference>
<dbReference type="Gene3D" id="3.40.630.30">
    <property type="match status" value="1"/>
</dbReference>
<evidence type="ECO:0000313" key="3">
    <source>
        <dbReference type="Proteomes" id="UP000245412"/>
    </source>
</evidence>
<dbReference type="SUPFAM" id="SSF55729">
    <property type="entry name" value="Acyl-CoA N-acyltransferases (Nat)"/>
    <property type="match status" value="1"/>
</dbReference>
<evidence type="ECO:0000259" key="1">
    <source>
        <dbReference type="PROSITE" id="PS51186"/>
    </source>
</evidence>
<comment type="caution">
    <text evidence="2">The sequence shown here is derived from an EMBL/GenBank/DDBJ whole genome shotgun (WGS) entry which is preliminary data.</text>
</comment>
<dbReference type="PANTHER" id="PTHR43792">
    <property type="entry name" value="GNAT FAMILY, PUTATIVE (AFU_ORTHOLOGUE AFUA_3G00765)-RELATED-RELATED"/>
    <property type="match status" value="1"/>
</dbReference>
<organism evidence="2 3">
    <name type="scientific">Murimonas intestini</name>
    <dbReference type="NCBI Taxonomy" id="1337051"/>
    <lineage>
        <taxon>Bacteria</taxon>
        <taxon>Bacillati</taxon>
        <taxon>Bacillota</taxon>
        <taxon>Clostridia</taxon>
        <taxon>Lachnospirales</taxon>
        <taxon>Lachnospiraceae</taxon>
        <taxon>Murimonas</taxon>
    </lineage>
</organism>
<dbReference type="Pfam" id="PF13302">
    <property type="entry name" value="Acetyltransf_3"/>
    <property type="match status" value="1"/>
</dbReference>
<dbReference type="RefSeq" id="WP_109748629.1">
    <property type="nucleotide sequence ID" value="NZ_JANKBI010000021.1"/>
</dbReference>
<sequence length="175" mass="20332">MYYEIKTNRLLLRPLRLKDLETVYKYSSDEENSTFMIWLPHDTKEKTIQFLTRVTEEWSKENPDFYEFAIILNETQIGAVSVALNKDKSEGELGWIVNKKYWKKGYALEAAAAVKDFAINELGVTKLTANCDYRNTNSYRLMEKLGLTLESSDGTRTYPKSNETVKELIYSLTIN</sequence>
<dbReference type="InterPro" id="IPR000182">
    <property type="entry name" value="GNAT_dom"/>
</dbReference>
<gene>
    <name evidence="2" type="ORF">C7383_12053</name>
</gene>
<dbReference type="InterPro" id="IPR016181">
    <property type="entry name" value="Acyl_CoA_acyltransferase"/>
</dbReference>
<accession>A0AB73SY39</accession>
<dbReference type="GO" id="GO:0016747">
    <property type="term" value="F:acyltransferase activity, transferring groups other than amino-acyl groups"/>
    <property type="evidence" value="ECO:0007669"/>
    <property type="project" value="InterPro"/>
</dbReference>
<feature type="domain" description="N-acetyltransferase" evidence="1">
    <location>
        <begin position="10"/>
        <end position="175"/>
    </location>
</feature>
<name>A0AB73SY39_9FIRM</name>
<proteinExistence type="predicted"/>
<protein>
    <submittedName>
        <fullName evidence="2">Ribosomal-protein-alanine N-acetyltransferase</fullName>
    </submittedName>
</protein>
<reference evidence="2 3" key="1">
    <citation type="submission" date="2018-05" db="EMBL/GenBank/DDBJ databases">
        <authorList>
            <person name="Goeker M."/>
            <person name="Huntemann M."/>
            <person name="Clum A."/>
            <person name="Pillay M."/>
            <person name="Palaniappan K."/>
            <person name="Varghese N."/>
            <person name="Mikhailova N."/>
            <person name="Stamatis D."/>
            <person name="Reddy T."/>
            <person name="Daum C."/>
            <person name="Shapiro N."/>
            <person name="Ivanova N."/>
            <person name="Kyrpides N."/>
            <person name="Woyke T."/>
        </authorList>
    </citation>
    <scope>NUCLEOTIDE SEQUENCE [LARGE SCALE GENOMIC DNA]</scope>
    <source>
        <strain evidence="2 3">DSM 26524</strain>
    </source>
</reference>